<dbReference type="PANTHER" id="PTHR47396:SF1">
    <property type="entry name" value="ATP-DEPENDENT HELICASE IRC3-RELATED"/>
    <property type="match status" value="1"/>
</dbReference>
<proteinExistence type="predicted"/>
<name>A0ABS1E5F5_9GAMM</name>
<evidence type="ECO:0000313" key="3">
    <source>
        <dbReference type="EMBL" id="MBK1726337.1"/>
    </source>
</evidence>
<organism evidence="3 4">
    <name type="scientific">Halorhodospira neutriphila</name>
    <dbReference type="NCBI Taxonomy" id="168379"/>
    <lineage>
        <taxon>Bacteria</taxon>
        <taxon>Pseudomonadati</taxon>
        <taxon>Pseudomonadota</taxon>
        <taxon>Gammaproteobacteria</taxon>
        <taxon>Chromatiales</taxon>
        <taxon>Ectothiorhodospiraceae</taxon>
        <taxon>Halorhodospira</taxon>
    </lineage>
</organism>
<dbReference type="SUPFAM" id="SSF52540">
    <property type="entry name" value="P-loop containing nucleoside triphosphate hydrolases"/>
    <property type="match status" value="1"/>
</dbReference>
<dbReference type="InterPro" id="IPR050742">
    <property type="entry name" value="Helicase_Restrict-Modif_Enz"/>
</dbReference>
<dbReference type="Gene3D" id="3.40.50.300">
    <property type="entry name" value="P-loop containing nucleotide triphosphate hydrolases"/>
    <property type="match status" value="2"/>
</dbReference>
<evidence type="ECO:0000313" key="4">
    <source>
        <dbReference type="Proteomes" id="UP000738126"/>
    </source>
</evidence>
<dbReference type="InterPro" id="IPR027417">
    <property type="entry name" value="P-loop_NTPase"/>
</dbReference>
<dbReference type="Pfam" id="PF04851">
    <property type="entry name" value="ResIII"/>
    <property type="match status" value="1"/>
</dbReference>
<protein>
    <recommendedName>
        <fullName evidence="2">Helicase ATP-binding domain-containing protein</fullName>
    </recommendedName>
</protein>
<evidence type="ECO:0000256" key="1">
    <source>
        <dbReference type="SAM" id="MobiDB-lite"/>
    </source>
</evidence>
<keyword evidence="4" id="KW-1185">Reference proteome</keyword>
<feature type="region of interest" description="Disordered" evidence="1">
    <location>
        <begin position="1"/>
        <end position="20"/>
    </location>
</feature>
<gene>
    <name evidence="3" type="ORF">CKO13_04710</name>
</gene>
<dbReference type="InterPro" id="IPR014001">
    <property type="entry name" value="Helicase_ATP-bd"/>
</dbReference>
<dbReference type="PANTHER" id="PTHR47396">
    <property type="entry name" value="TYPE I RESTRICTION ENZYME ECOKI R PROTEIN"/>
    <property type="match status" value="1"/>
</dbReference>
<comment type="caution">
    <text evidence="3">The sequence shown here is derived from an EMBL/GenBank/DDBJ whole genome shotgun (WGS) entry which is preliminary data.</text>
</comment>
<evidence type="ECO:0000259" key="2">
    <source>
        <dbReference type="PROSITE" id="PS51192"/>
    </source>
</evidence>
<accession>A0ABS1E5F5</accession>
<reference evidence="3 4" key="1">
    <citation type="journal article" date="2020" name="Microorganisms">
        <title>Osmotic Adaptation and Compatible Solute Biosynthesis of Phototrophic Bacteria as Revealed from Genome Analyses.</title>
        <authorList>
            <person name="Imhoff J.F."/>
            <person name="Rahn T."/>
            <person name="Kunzel S."/>
            <person name="Keller A."/>
            <person name="Neulinger S.C."/>
        </authorList>
    </citation>
    <scope>NUCLEOTIDE SEQUENCE [LARGE SCALE GENOMIC DNA]</scope>
    <source>
        <strain evidence="3 4">DSM 15116</strain>
    </source>
</reference>
<dbReference type="InterPro" id="IPR006935">
    <property type="entry name" value="Helicase/UvrB_N"/>
</dbReference>
<dbReference type="Proteomes" id="UP000738126">
    <property type="component" value="Unassembled WGS sequence"/>
</dbReference>
<dbReference type="EMBL" id="NRSH01000036">
    <property type="protein sequence ID" value="MBK1726337.1"/>
    <property type="molecule type" value="Genomic_DNA"/>
</dbReference>
<dbReference type="RefSeq" id="WP_200257362.1">
    <property type="nucleotide sequence ID" value="NZ_NRSH01000036.1"/>
</dbReference>
<sequence>MAKDPNQHPEQAARDAIDGQLRAAGWEVQDRQGLDPNAGRGVAVREYPTDAGPMDYLLLVDGQPAGVVEAKRKEAGQHLHRVEEQPGGPAGMGREPVPVAYNERAPPEFFDVIIIDECHRSIYNLWRQVLEYFDSFLVGLTATPDKRTYAFFQQNVASEYTLEQSVVDGVNVDHRIWHIDTERTREGGEIEAEEVVEHRERLSRERRWQQLDEPVVYEGRQLDRDVVSPDQIRPRFFALVNQSKGTLNAPPKSFDYQQFQSVPGGNIAPGRIHTFSGAK</sequence>
<feature type="compositionally biased region" description="Basic and acidic residues" evidence="1">
    <location>
        <begin position="1"/>
        <end position="17"/>
    </location>
</feature>
<dbReference type="PROSITE" id="PS51192">
    <property type="entry name" value="HELICASE_ATP_BIND_1"/>
    <property type="match status" value="1"/>
</dbReference>
<feature type="domain" description="Helicase ATP-binding" evidence="2">
    <location>
        <begin position="53"/>
        <end position="162"/>
    </location>
</feature>